<dbReference type="SUPFAM" id="SSF46689">
    <property type="entry name" value="Homeodomain-like"/>
    <property type="match status" value="1"/>
</dbReference>
<dbReference type="PANTHER" id="PTHR24333">
    <property type="entry name" value="HOMEO BOX HB9 LIKE A-RELATED"/>
    <property type="match status" value="1"/>
</dbReference>
<keyword evidence="9" id="KW-1185">Reference proteome</keyword>
<dbReference type="InterPro" id="IPR050848">
    <property type="entry name" value="Homeobox_TF"/>
</dbReference>
<dbReference type="CDD" id="cd00086">
    <property type="entry name" value="homeodomain"/>
    <property type="match status" value="1"/>
</dbReference>
<feature type="DNA-binding region" description="Homeobox" evidence="5">
    <location>
        <begin position="143"/>
        <end position="202"/>
    </location>
</feature>
<organism evidence="9 10">
    <name type="scientific">Saccoglossus kowalevskii</name>
    <name type="common">Acorn worm</name>
    <dbReference type="NCBI Taxonomy" id="10224"/>
    <lineage>
        <taxon>Eukaryota</taxon>
        <taxon>Metazoa</taxon>
        <taxon>Hemichordata</taxon>
        <taxon>Enteropneusta</taxon>
        <taxon>Harrimaniidae</taxon>
        <taxon>Saccoglossus</taxon>
    </lineage>
</organism>
<dbReference type="InterPro" id="IPR009057">
    <property type="entry name" value="Homeodomain-like_sf"/>
</dbReference>
<evidence type="ECO:0000256" key="4">
    <source>
        <dbReference type="ARBA" id="ARBA00023242"/>
    </source>
</evidence>
<dbReference type="InterPro" id="IPR020479">
    <property type="entry name" value="HD_metazoa"/>
</dbReference>
<proteinExistence type="predicted"/>
<feature type="compositionally biased region" description="Polar residues" evidence="7">
    <location>
        <begin position="38"/>
        <end position="49"/>
    </location>
</feature>
<evidence type="ECO:0000256" key="3">
    <source>
        <dbReference type="ARBA" id="ARBA00023155"/>
    </source>
</evidence>
<dbReference type="Gene3D" id="1.10.10.60">
    <property type="entry name" value="Homeodomain-like"/>
    <property type="match status" value="1"/>
</dbReference>
<dbReference type="InterPro" id="IPR017970">
    <property type="entry name" value="Homeobox_CS"/>
</dbReference>
<feature type="region of interest" description="Disordered" evidence="7">
    <location>
        <begin position="127"/>
        <end position="154"/>
    </location>
</feature>
<dbReference type="PANTHER" id="PTHR24333:SF9">
    <property type="entry name" value="HOMEOBOX DOMAIN-CONTAINING PROTEIN"/>
    <property type="match status" value="1"/>
</dbReference>
<evidence type="ECO:0000256" key="2">
    <source>
        <dbReference type="ARBA" id="ARBA00023125"/>
    </source>
</evidence>
<dbReference type="PRINTS" id="PR00024">
    <property type="entry name" value="HOMEOBOX"/>
</dbReference>
<dbReference type="GeneID" id="100368271"/>
<gene>
    <name evidence="10" type="primary">LOC100368271</name>
</gene>
<evidence type="ECO:0000313" key="10">
    <source>
        <dbReference type="RefSeq" id="XP_002733707.2"/>
    </source>
</evidence>
<feature type="domain" description="Homeobox" evidence="8">
    <location>
        <begin position="141"/>
        <end position="201"/>
    </location>
</feature>
<comment type="subcellular location">
    <subcellularLocation>
        <location evidence="1 5 6">Nucleus</location>
    </subcellularLocation>
</comment>
<evidence type="ECO:0000313" key="9">
    <source>
        <dbReference type="Proteomes" id="UP000694865"/>
    </source>
</evidence>
<evidence type="ECO:0000256" key="6">
    <source>
        <dbReference type="RuleBase" id="RU000682"/>
    </source>
</evidence>
<evidence type="ECO:0000256" key="5">
    <source>
        <dbReference type="PROSITE-ProRule" id="PRU00108"/>
    </source>
</evidence>
<dbReference type="PROSITE" id="PS00027">
    <property type="entry name" value="HOMEOBOX_1"/>
    <property type="match status" value="1"/>
</dbReference>
<dbReference type="PROSITE" id="PS50071">
    <property type="entry name" value="HOMEOBOX_2"/>
    <property type="match status" value="1"/>
</dbReference>
<evidence type="ECO:0000256" key="1">
    <source>
        <dbReference type="ARBA" id="ARBA00004123"/>
    </source>
</evidence>
<reference evidence="10" key="1">
    <citation type="submission" date="2025-08" db="UniProtKB">
        <authorList>
            <consortium name="RefSeq"/>
        </authorList>
    </citation>
    <scope>IDENTIFICATION</scope>
    <source>
        <tissue evidence="10">Testes</tissue>
    </source>
</reference>
<keyword evidence="2 5" id="KW-0238">DNA-binding</keyword>
<evidence type="ECO:0000259" key="8">
    <source>
        <dbReference type="PROSITE" id="PS50071"/>
    </source>
</evidence>
<evidence type="ECO:0000256" key="7">
    <source>
        <dbReference type="SAM" id="MobiDB-lite"/>
    </source>
</evidence>
<protein>
    <submittedName>
        <fullName evidence="10">Segmentation polarity homeobox protein engrailed-like</fullName>
    </submittedName>
</protein>
<feature type="region of interest" description="Disordered" evidence="7">
    <location>
        <begin position="1"/>
        <end position="75"/>
    </location>
</feature>
<feature type="compositionally biased region" description="Polar residues" evidence="7">
    <location>
        <begin position="1"/>
        <end position="25"/>
    </location>
</feature>
<dbReference type="SMART" id="SM00389">
    <property type="entry name" value="HOX"/>
    <property type="match status" value="1"/>
</dbReference>
<dbReference type="Pfam" id="PF00046">
    <property type="entry name" value="Homeodomain"/>
    <property type="match status" value="1"/>
</dbReference>
<dbReference type="RefSeq" id="XP_002733707.2">
    <property type="nucleotide sequence ID" value="XM_002733661.2"/>
</dbReference>
<keyword evidence="4 5" id="KW-0539">Nucleus</keyword>
<dbReference type="Proteomes" id="UP000694865">
    <property type="component" value="Unplaced"/>
</dbReference>
<dbReference type="InterPro" id="IPR001356">
    <property type="entry name" value="HD"/>
</dbReference>
<sequence length="268" mass="29592">MESIEVPSTSSAFSPIAPNNSNSNDVRAAESEDKPNFSIDSILNFNAEKTPTHPAEHASPASSVSPGPSPEMVIRPTTIVGGMSTLAGMSANYGYAAPTGYAYNYGNQALSSWPSWIYATRYTRPPLPGHKPLGRRPRKPGVDRKPRQAYSSKQLERLEDEFKKDKYLSVSKRLELSMALNLTETQIKTWFQNRRTKWKKQMTARMKIAQRQGLWANPFLPSMYGGYPAPAPTAAYSGYSTYLPGPTHVPIELDSSANNPADQFISIT</sequence>
<accession>A0ABM0GN95</accession>
<keyword evidence="3 5" id="KW-0371">Homeobox</keyword>
<name>A0ABM0GN95_SACKO</name>